<keyword evidence="10 15" id="KW-0660">Purine salvage</keyword>
<comment type="subcellular location">
    <subcellularLocation>
        <location evidence="2 15">Cytoplasm</location>
    </subcellularLocation>
</comment>
<keyword evidence="9 15" id="KW-0479">Metal-binding</keyword>
<comment type="cofactor">
    <cofactor evidence="1 15">
        <name>Mg(2+)</name>
        <dbReference type="ChEBI" id="CHEBI:18420"/>
    </cofactor>
</comment>
<dbReference type="PANTHER" id="PTHR43340">
    <property type="entry name" value="HYPOXANTHINE-GUANINE PHOSPHORIBOSYLTRANSFERASE"/>
    <property type="match status" value="1"/>
</dbReference>
<dbReference type="EC" id="2.4.2.8" evidence="5 15"/>
<evidence type="ECO:0000256" key="9">
    <source>
        <dbReference type="ARBA" id="ARBA00022723"/>
    </source>
</evidence>
<evidence type="ECO:0000313" key="17">
    <source>
        <dbReference type="EMBL" id="VUZ83998.1"/>
    </source>
</evidence>
<keyword evidence="6 15" id="KW-0963">Cytoplasm</keyword>
<evidence type="ECO:0000256" key="15">
    <source>
        <dbReference type="RuleBase" id="RU364099"/>
    </source>
</evidence>
<keyword evidence="8 15" id="KW-0808">Transferase</keyword>
<evidence type="ECO:0000256" key="2">
    <source>
        <dbReference type="ARBA" id="ARBA00004496"/>
    </source>
</evidence>
<evidence type="ECO:0000256" key="8">
    <source>
        <dbReference type="ARBA" id="ARBA00022679"/>
    </source>
</evidence>
<accession>A0A564ZHH6</accession>
<dbReference type="FunFam" id="3.40.50.2020:FF:000006">
    <property type="entry name" value="Hypoxanthine phosphoribosyltransferase"/>
    <property type="match status" value="1"/>
</dbReference>
<reference evidence="17 18" key="1">
    <citation type="submission" date="2019-07" db="EMBL/GenBank/DDBJ databases">
        <authorList>
            <person name="Cremers G."/>
        </authorList>
    </citation>
    <scope>NUCLEOTIDE SEQUENCE [LARGE SCALE GENOMIC DNA]</scope>
</reference>
<dbReference type="GO" id="GO:0046100">
    <property type="term" value="P:hypoxanthine metabolic process"/>
    <property type="evidence" value="ECO:0007669"/>
    <property type="project" value="TreeGrafter"/>
</dbReference>
<dbReference type="SUPFAM" id="SSF53271">
    <property type="entry name" value="PRTase-like"/>
    <property type="match status" value="1"/>
</dbReference>
<dbReference type="GO" id="GO:0006166">
    <property type="term" value="P:purine ribonucleoside salvage"/>
    <property type="evidence" value="ECO:0007669"/>
    <property type="project" value="UniProtKB-KW"/>
</dbReference>
<evidence type="ECO:0000256" key="10">
    <source>
        <dbReference type="ARBA" id="ARBA00022726"/>
    </source>
</evidence>
<dbReference type="GO" id="GO:0032264">
    <property type="term" value="P:IMP salvage"/>
    <property type="evidence" value="ECO:0007669"/>
    <property type="project" value="UniProtKB-UniPathway"/>
</dbReference>
<dbReference type="NCBIfam" id="TIGR01203">
    <property type="entry name" value="HGPRTase"/>
    <property type="match status" value="1"/>
</dbReference>
<evidence type="ECO:0000259" key="16">
    <source>
        <dbReference type="Pfam" id="PF00156"/>
    </source>
</evidence>
<evidence type="ECO:0000256" key="7">
    <source>
        <dbReference type="ARBA" id="ARBA00022676"/>
    </source>
</evidence>
<comment type="similarity">
    <text evidence="4 15">Belongs to the purine/pyrimidine phosphoribosyltransferase family.</text>
</comment>
<evidence type="ECO:0000256" key="12">
    <source>
        <dbReference type="ARBA" id="ARBA00022842"/>
    </source>
</evidence>
<dbReference type="GO" id="GO:0052657">
    <property type="term" value="F:guanine phosphoribosyltransferase activity"/>
    <property type="evidence" value="ECO:0007669"/>
    <property type="project" value="UniProtKB-ARBA"/>
</dbReference>
<protein>
    <recommendedName>
        <fullName evidence="5 15">Hypoxanthine phosphoribosyltransferase</fullName>
        <ecNumber evidence="5 15">2.4.2.8</ecNumber>
    </recommendedName>
</protein>
<evidence type="ECO:0000256" key="4">
    <source>
        <dbReference type="ARBA" id="ARBA00008391"/>
    </source>
</evidence>
<evidence type="ECO:0000256" key="14">
    <source>
        <dbReference type="ARBA" id="ARBA00049402"/>
    </source>
</evidence>
<feature type="domain" description="Phosphoribosyltransferase" evidence="16">
    <location>
        <begin position="18"/>
        <end position="163"/>
    </location>
</feature>
<dbReference type="PANTHER" id="PTHR43340:SF1">
    <property type="entry name" value="HYPOXANTHINE PHOSPHORIBOSYLTRANSFERASE"/>
    <property type="match status" value="1"/>
</dbReference>
<dbReference type="GO" id="GO:0032263">
    <property type="term" value="P:GMP salvage"/>
    <property type="evidence" value="ECO:0007669"/>
    <property type="project" value="TreeGrafter"/>
</dbReference>
<evidence type="ECO:0000256" key="3">
    <source>
        <dbReference type="ARBA" id="ARBA00004669"/>
    </source>
</evidence>
<proteinExistence type="inferred from homology"/>
<keyword evidence="11 15" id="KW-0547">Nucleotide-binding</keyword>
<dbReference type="InterPro" id="IPR050408">
    <property type="entry name" value="HGPRT"/>
</dbReference>
<dbReference type="GO" id="GO:0000166">
    <property type="term" value="F:nucleotide binding"/>
    <property type="evidence" value="ECO:0007669"/>
    <property type="project" value="UniProtKB-KW"/>
</dbReference>
<comment type="catalytic activity">
    <reaction evidence="13">
        <text>GMP + diphosphate = guanine + 5-phospho-alpha-D-ribose 1-diphosphate</text>
        <dbReference type="Rhea" id="RHEA:25424"/>
        <dbReference type="ChEBI" id="CHEBI:16235"/>
        <dbReference type="ChEBI" id="CHEBI:33019"/>
        <dbReference type="ChEBI" id="CHEBI:58017"/>
        <dbReference type="ChEBI" id="CHEBI:58115"/>
        <dbReference type="EC" id="2.4.2.8"/>
    </reaction>
    <physiologicalReaction direction="right-to-left" evidence="13">
        <dbReference type="Rhea" id="RHEA:25426"/>
    </physiologicalReaction>
</comment>
<evidence type="ECO:0000256" key="11">
    <source>
        <dbReference type="ARBA" id="ARBA00022741"/>
    </source>
</evidence>
<dbReference type="GO" id="GO:0000287">
    <property type="term" value="F:magnesium ion binding"/>
    <property type="evidence" value="ECO:0007669"/>
    <property type="project" value="TreeGrafter"/>
</dbReference>
<dbReference type="InterPro" id="IPR000836">
    <property type="entry name" value="PRTase_dom"/>
</dbReference>
<dbReference type="AlphaFoldDB" id="A0A564ZHH6"/>
<evidence type="ECO:0000256" key="13">
    <source>
        <dbReference type="ARBA" id="ARBA00048811"/>
    </source>
</evidence>
<dbReference type="InterPro" id="IPR029057">
    <property type="entry name" value="PRTase-like"/>
</dbReference>
<dbReference type="EMBL" id="CABIKM010000005">
    <property type="protein sequence ID" value="VUZ83998.1"/>
    <property type="molecule type" value="Genomic_DNA"/>
</dbReference>
<evidence type="ECO:0000256" key="5">
    <source>
        <dbReference type="ARBA" id="ARBA00011895"/>
    </source>
</evidence>
<dbReference type="InterPro" id="IPR005904">
    <property type="entry name" value="Hxn_phspho_trans"/>
</dbReference>
<dbReference type="Proteomes" id="UP000334340">
    <property type="component" value="Unassembled WGS sequence"/>
</dbReference>
<dbReference type="GO" id="GO:0005829">
    <property type="term" value="C:cytosol"/>
    <property type="evidence" value="ECO:0007669"/>
    <property type="project" value="TreeGrafter"/>
</dbReference>
<dbReference type="Gene3D" id="3.40.50.2020">
    <property type="match status" value="1"/>
</dbReference>
<evidence type="ECO:0000256" key="1">
    <source>
        <dbReference type="ARBA" id="ARBA00001946"/>
    </source>
</evidence>
<sequence length="183" mass="20481">MDHNMIQDLAEVLISEEAISHRIRELGAEISRDYLGKELVLAGVLRGASFFMADLARAISIPLIIDFISISSYGPATKASGVVGIRKDLDESIGDRDLLVVEDIVDTGLTLSYLLKIFRARQPSSLQICTLLDRKVRRIIDLPIAYRGFEIPEKFIVGYGLDYHQRYRNLPCIGVLKPEMMTG</sequence>
<keyword evidence="12 15" id="KW-0460">Magnesium</keyword>
<dbReference type="UniPathway" id="UPA00591">
    <property type="reaction ID" value="UER00648"/>
</dbReference>
<dbReference type="GO" id="GO:0006178">
    <property type="term" value="P:guanine salvage"/>
    <property type="evidence" value="ECO:0007669"/>
    <property type="project" value="TreeGrafter"/>
</dbReference>
<evidence type="ECO:0000256" key="6">
    <source>
        <dbReference type="ARBA" id="ARBA00022490"/>
    </source>
</evidence>
<comment type="catalytic activity">
    <reaction evidence="14">
        <text>IMP + diphosphate = hypoxanthine + 5-phospho-alpha-D-ribose 1-diphosphate</text>
        <dbReference type="Rhea" id="RHEA:17973"/>
        <dbReference type="ChEBI" id="CHEBI:17368"/>
        <dbReference type="ChEBI" id="CHEBI:33019"/>
        <dbReference type="ChEBI" id="CHEBI:58017"/>
        <dbReference type="ChEBI" id="CHEBI:58053"/>
        <dbReference type="EC" id="2.4.2.8"/>
    </reaction>
    <physiologicalReaction direction="right-to-left" evidence="14">
        <dbReference type="Rhea" id="RHEA:17975"/>
    </physiologicalReaction>
</comment>
<name>A0A564ZHH6_9BACT</name>
<dbReference type="GO" id="GO:0004422">
    <property type="term" value="F:hypoxanthine phosphoribosyltransferase activity"/>
    <property type="evidence" value="ECO:0007669"/>
    <property type="project" value="InterPro"/>
</dbReference>
<keyword evidence="7 15" id="KW-0328">Glycosyltransferase</keyword>
<organism evidence="17 18">
    <name type="scientific">Candidatus Methylomirabilis lanthanidiphila</name>
    <dbReference type="NCBI Taxonomy" id="2211376"/>
    <lineage>
        <taxon>Bacteria</taxon>
        <taxon>Candidatus Methylomirabilota</taxon>
        <taxon>Candidatus Methylomirabilia</taxon>
        <taxon>Candidatus Methylomirabilales</taxon>
        <taxon>Candidatus Methylomirabilaceae</taxon>
        <taxon>Candidatus Methylomirabilis</taxon>
    </lineage>
</organism>
<dbReference type="CDD" id="cd06223">
    <property type="entry name" value="PRTases_typeI"/>
    <property type="match status" value="1"/>
</dbReference>
<evidence type="ECO:0000313" key="18">
    <source>
        <dbReference type="Proteomes" id="UP000334340"/>
    </source>
</evidence>
<dbReference type="Pfam" id="PF00156">
    <property type="entry name" value="Pribosyltran"/>
    <property type="match status" value="1"/>
</dbReference>
<comment type="pathway">
    <text evidence="3 15">Purine metabolism; IMP biosynthesis via salvage pathway; IMP from hypoxanthine: step 1/1.</text>
</comment>
<gene>
    <name evidence="17" type="ORF">MELA_00360</name>
</gene>
<keyword evidence="18" id="KW-1185">Reference proteome</keyword>